<dbReference type="Proteomes" id="UP000245263">
    <property type="component" value="Chromosome 1"/>
</dbReference>
<dbReference type="EMBL" id="AP025028">
    <property type="protein sequence ID" value="BDA80486.1"/>
    <property type="molecule type" value="Genomic_DNA"/>
</dbReference>
<organism evidence="1 2">
    <name type="scientific">Leptospira kobayashii</name>
    <dbReference type="NCBI Taxonomy" id="1917830"/>
    <lineage>
        <taxon>Bacteria</taxon>
        <taxon>Pseudomonadati</taxon>
        <taxon>Spirochaetota</taxon>
        <taxon>Spirochaetia</taxon>
        <taxon>Leptospirales</taxon>
        <taxon>Leptospiraceae</taxon>
        <taxon>Leptospira</taxon>
    </lineage>
</organism>
<keyword evidence="2" id="KW-1185">Reference proteome</keyword>
<sequence length="71" mass="7728">MKIVSGKIFKNREDKIKNPGGIQSVLYSIPGINPSNTFVVRWPVLAKAWAGEKNKTSSGQNGGIEVLCVKK</sequence>
<proteinExistence type="predicted"/>
<name>A0ABN6KKM4_9LEPT</name>
<evidence type="ECO:0000313" key="2">
    <source>
        <dbReference type="Proteomes" id="UP000245263"/>
    </source>
</evidence>
<gene>
    <name evidence="1" type="ORF">LPTSP3_g34160</name>
</gene>
<dbReference type="RefSeq" id="WP_242935265.1">
    <property type="nucleotide sequence ID" value="NZ_AP025028.1"/>
</dbReference>
<protein>
    <submittedName>
        <fullName evidence="1">Uncharacterized protein</fullName>
    </submittedName>
</protein>
<accession>A0ABN6KKM4</accession>
<reference evidence="1 2" key="1">
    <citation type="submission" date="2021-08" db="EMBL/GenBank/DDBJ databases">
        <title>Complete genome sequence of Leptospira kobayashii strain E30.</title>
        <authorList>
            <person name="Nakao R."/>
            <person name="Nakamura S."/>
            <person name="Masuzawa T."/>
            <person name="Koizumi N."/>
        </authorList>
    </citation>
    <scope>NUCLEOTIDE SEQUENCE [LARGE SCALE GENOMIC DNA]</scope>
    <source>
        <strain evidence="1 2">E30</strain>
    </source>
</reference>
<evidence type="ECO:0000313" key="1">
    <source>
        <dbReference type="EMBL" id="BDA80486.1"/>
    </source>
</evidence>